<feature type="compositionally biased region" description="Polar residues" evidence="1">
    <location>
        <begin position="23"/>
        <end position="43"/>
    </location>
</feature>
<protein>
    <submittedName>
        <fullName evidence="2">Uncharacterized protein</fullName>
    </submittedName>
</protein>
<dbReference type="EMBL" id="VOFY01002791">
    <property type="protein sequence ID" value="KAA8577468.1"/>
    <property type="molecule type" value="Genomic_DNA"/>
</dbReference>
<reference evidence="2 3" key="1">
    <citation type="submission" date="2019-08" db="EMBL/GenBank/DDBJ databases">
        <title>A chromosome-level genome assembly, high-density linkage maps, and genome scans reveal the genomic architecture of hybrid incompatibilities underlying speciation via character displacement in darters (Percidae: Etheostominae).</title>
        <authorList>
            <person name="Moran R.L."/>
            <person name="Catchen J.M."/>
            <person name="Fuller R.C."/>
        </authorList>
    </citation>
    <scope>NUCLEOTIDE SEQUENCE [LARGE SCALE GENOMIC DNA]</scope>
    <source>
        <strain evidence="2">EspeVRDwgs_2016</strain>
        <tissue evidence="2">Muscle</tissue>
    </source>
</reference>
<evidence type="ECO:0000313" key="3">
    <source>
        <dbReference type="Proteomes" id="UP000327493"/>
    </source>
</evidence>
<evidence type="ECO:0000313" key="2">
    <source>
        <dbReference type="EMBL" id="KAA8577468.1"/>
    </source>
</evidence>
<dbReference type="AlphaFoldDB" id="A0A5J5C7A4"/>
<feature type="compositionally biased region" description="Basic and acidic residues" evidence="1">
    <location>
        <begin position="93"/>
        <end position="121"/>
    </location>
</feature>
<dbReference type="Proteomes" id="UP000327493">
    <property type="component" value="Unassembled WGS sequence"/>
</dbReference>
<feature type="region of interest" description="Disordered" evidence="1">
    <location>
        <begin position="15"/>
        <end position="129"/>
    </location>
</feature>
<feature type="non-terminal residue" evidence="2">
    <location>
        <position position="258"/>
    </location>
</feature>
<gene>
    <name evidence="2" type="ORF">FQN60_010604</name>
</gene>
<evidence type="ECO:0000256" key="1">
    <source>
        <dbReference type="SAM" id="MobiDB-lite"/>
    </source>
</evidence>
<organism evidence="2 3">
    <name type="scientific">Etheostoma spectabile</name>
    <name type="common">orangethroat darter</name>
    <dbReference type="NCBI Taxonomy" id="54343"/>
    <lineage>
        <taxon>Eukaryota</taxon>
        <taxon>Metazoa</taxon>
        <taxon>Chordata</taxon>
        <taxon>Craniata</taxon>
        <taxon>Vertebrata</taxon>
        <taxon>Euteleostomi</taxon>
        <taxon>Actinopterygii</taxon>
        <taxon>Neopterygii</taxon>
        <taxon>Teleostei</taxon>
        <taxon>Neoteleostei</taxon>
        <taxon>Acanthomorphata</taxon>
        <taxon>Eupercaria</taxon>
        <taxon>Perciformes</taxon>
        <taxon>Percoidei</taxon>
        <taxon>Percidae</taxon>
        <taxon>Etheostomatinae</taxon>
        <taxon>Etheostoma</taxon>
    </lineage>
</organism>
<sequence>MNLCSKCFADIQRSSRGEDCTSKPIQSTGSSQSPVFSSETSIAVANPYCRRRPLPPSSRQPKSPRPRFPARGKACRPQKQPKAHSAHPQNVHENQRRARERGDAGEAATDRRAGGSSEEARGTPNKEPSRCFRCQTKLELVQQELGSCRCEASFLLVGFSPTSPSILTFLLRALLGAFPTVSMLMSSTTRGSPLKVPLSSLSPSGGVVGVGRWSSMLSHSNLQEGPGLPQRNALCHTDTHSHAHTAGASEKRSSLCEL</sequence>
<feature type="compositionally biased region" description="Basic residues" evidence="1">
    <location>
        <begin position="62"/>
        <end position="85"/>
    </location>
</feature>
<dbReference type="InterPro" id="IPR035896">
    <property type="entry name" value="AN1-like_Znf"/>
</dbReference>
<dbReference type="Gene3D" id="4.10.1110.10">
    <property type="entry name" value="AN1-like Zinc finger"/>
    <property type="match status" value="1"/>
</dbReference>
<proteinExistence type="predicted"/>
<feature type="compositionally biased region" description="Basic and acidic residues" evidence="1">
    <location>
        <begin position="249"/>
        <end position="258"/>
    </location>
</feature>
<comment type="caution">
    <text evidence="2">The sequence shown here is derived from an EMBL/GenBank/DDBJ whole genome shotgun (WGS) entry which is preliminary data.</text>
</comment>
<accession>A0A5J5C7A4</accession>
<name>A0A5J5C7A4_9PERO</name>
<feature type="region of interest" description="Disordered" evidence="1">
    <location>
        <begin position="239"/>
        <end position="258"/>
    </location>
</feature>
<keyword evidence="3" id="KW-1185">Reference proteome</keyword>